<evidence type="ECO:0000313" key="2">
    <source>
        <dbReference type="EMBL" id="CAH1441567.1"/>
    </source>
</evidence>
<dbReference type="EMBL" id="CAKMRJ010005412">
    <property type="protein sequence ID" value="CAH1441567.1"/>
    <property type="molecule type" value="Genomic_DNA"/>
</dbReference>
<name>A0AAU9NUV4_9ASTR</name>
<dbReference type="PANTHER" id="PTHR31973">
    <property type="entry name" value="POLYPROTEIN, PUTATIVE-RELATED"/>
    <property type="match status" value="1"/>
</dbReference>
<dbReference type="InterPro" id="IPR004332">
    <property type="entry name" value="Transposase_MuDR"/>
</dbReference>
<dbReference type="PANTHER" id="PTHR31973:SF188">
    <property type="entry name" value="POLYPROTEIN, PUTATIVE-RELATED"/>
    <property type="match status" value="1"/>
</dbReference>
<accession>A0AAU9NUV4</accession>
<evidence type="ECO:0000259" key="1">
    <source>
        <dbReference type="Pfam" id="PF03108"/>
    </source>
</evidence>
<protein>
    <recommendedName>
        <fullName evidence="1">Transposase MuDR plant domain-containing protein</fullName>
    </recommendedName>
</protein>
<proteinExistence type="predicted"/>
<comment type="caution">
    <text evidence="2">The sequence shown here is derived from an EMBL/GenBank/DDBJ whole genome shotgun (WGS) entry which is preliminary data.</text>
</comment>
<organism evidence="2 3">
    <name type="scientific">Lactuca virosa</name>
    <dbReference type="NCBI Taxonomy" id="75947"/>
    <lineage>
        <taxon>Eukaryota</taxon>
        <taxon>Viridiplantae</taxon>
        <taxon>Streptophyta</taxon>
        <taxon>Embryophyta</taxon>
        <taxon>Tracheophyta</taxon>
        <taxon>Spermatophyta</taxon>
        <taxon>Magnoliopsida</taxon>
        <taxon>eudicotyledons</taxon>
        <taxon>Gunneridae</taxon>
        <taxon>Pentapetalae</taxon>
        <taxon>asterids</taxon>
        <taxon>campanulids</taxon>
        <taxon>Asterales</taxon>
        <taxon>Asteraceae</taxon>
        <taxon>Cichorioideae</taxon>
        <taxon>Cichorieae</taxon>
        <taxon>Lactucinae</taxon>
        <taxon>Lactuca</taxon>
    </lineage>
</organism>
<dbReference type="Proteomes" id="UP001157418">
    <property type="component" value="Unassembled WGS sequence"/>
</dbReference>
<reference evidence="2 3" key="1">
    <citation type="submission" date="2022-01" db="EMBL/GenBank/DDBJ databases">
        <authorList>
            <person name="Xiong W."/>
            <person name="Schranz E."/>
        </authorList>
    </citation>
    <scope>NUCLEOTIDE SEQUENCE [LARGE SCALE GENOMIC DNA]</scope>
</reference>
<dbReference type="Pfam" id="PF03108">
    <property type="entry name" value="DBD_Tnp_Mut"/>
    <property type="match status" value="1"/>
</dbReference>
<feature type="domain" description="Transposase MuDR plant" evidence="1">
    <location>
        <begin position="45"/>
        <end position="109"/>
    </location>
</feature>
<gene>
    <name evidence="2" type="ORF">LVIROSA_LOCUS27615</name>
</gene>
<keyword evidence="3" id="KW-1185">Reference proteome</keyword>
<dbReference type="AlphaFoldDB" id="A0AAU9NUV4"/>
<evidence type="ECO:0000313" key="3">
    <source>
        <dbReference type="Proteomes" id="UP001157418"/>
    </source>
</evidence>
<sequence length="155" mass="17763">MYEDMKEVTIYVTTNSNHNSNNLSSSNHSNDDDDDGYSFSNSSLSWKAGTKFENVVDFRRALNHYAIINEFDYFILKSDQTRFTARCENVDCQWRIYASIMQDDITFEVRKIIEAHTSTRSNKGGNKRATQGWIANIIANKLKSDGDVSPGELRK</sequence>